<gene>
    <name evidence="2" type="ordered locus">Sbal_1349</name>
</gene>
<organism evidence="2 3">
    <name type="scientific">Shewanella baltica (strain OS155 / ATCC BAA-1091)</name>
    <dbReference type="NCBI Taxonomy" id="325240"/>
    <lineage>
        <taxon>Bacteria</taxon>
        <taxon>Pseudomonadati</taxon>
        <taxon>Pseudomonadota</taxon>
        <taxon>Gammaproteobacteria</taxon>
        <taxon>Alteromonadales</taxon>
        <taxon>Shewanellaceae</taxon>
        <taxon>Shewanella</taxon>
    </lineage>
</organism>
<accession>A3D2A4</accession>
<feature type="transmembrane region" description="Helical" evidence="1">
    <location>
        <begin position="17"/>
        <end position="38"/>
    </location>
</feature>
<evidence type="ECO:0000313" key="2">
    <source>
        <dbReference type="EMBL" id="ABN60867.1"/>
    </source>
</evidence>
<sequence>MNEVLLQIKALTNGDPLLTAIIVGVLTLTLIGLVGYMLKDVPAKLLSWLSCLLFVRLTIDDSHQARTEVFNKLSFLISNTTIPFFSRSISEAVYFDYSM</sequence>
<evidence type="ECO:0000256" key="1">
    <source>
        <dbReference type="SAM" id="Phobius"/>
    </source>
</evidence>
<evidence type="ECO:0000313" key="3">
    <source>
        <dbReference type="Proteomes" id="UP000001557"/>
    </source>
</evidence>
<dbReference type="HOGENOM" id="CLU_2318533_0_0_6"/>
<keyword evidence="3" id="KW-1185">Reference proteome</keyword>
<dbReference type="KEGG" id="sbl:Sbal_1349"/>
<keyword evidence="1" id="KW-1133">Transmembrane helix</keyword>
<proteinExistence type="predicted"/>
<name>A3D2A4_SHEB5</name>
<keyword evidence="1" id="KW-0472">Membrane</keyword>
<dbReference type="Proteomes" id="UP000001557">
    <property type="component" value="Chromosome"/>
</dbReference>
<protein>
    <submittedName>
        <fullName evidence="2">AAA ATPase, central domain protein</fullName>
    </submittedName>
</protein>
<reference evidence="2 3" key="1">
    <citation type="submission" date="2007-02" db="EMBL/GenBank/DDBJ databases">
        <title>Complete sequence of chromosome of Shewanella baltica OS155.</title>
        <authorList>
            <consortium name="US DOE Joint Genome Institute"/>
            <person name="Copeland A."/>
            <person name="Lucas S."/>
            <person name="Lapidus A."/>
            <person name="Barry K."/>
            <person name="Detter J.C."/>
            <person name="Glavina del Rio T."/>
            <person name="Hammon N."/>
            <person name="Israni S."/>
            <person name="Dalin E."/>
            <person name="Tice H."/>
            <person name="Pitluck S."/>
            <person name="Sims D.R."/>
            <person name="Brettin T."/>
            <person name="Bruce D."/>
            <person name="Han C."/>
            <person name="Tapia R."/>
            <person name="Brainard J."/>
            <person name="Schmutz J."/>
            <person name="Larimer F."/>
            <person name="Land M."/>
            <person name="Hauser L."/>
            <person name="Kyrpides N."/>
            <person name="Mikhailova N."/>
            <person name="Brettar I."/>
            <person name="Klappenbach J."/>
            <person name="Konstantinidis K."/>
            <person name="Rodrigues J."/>
            <person name="Tiedje J."/>
            <person name="Richardson P."/>
        </authorList>
    </citation>
    <scope>NUCLEOTIDE SEQUENCE [LARGE SCALE GENOMIC DNA]</scope>
    <source>
        <strain evidence="3">OS155 / ATCC BAA-1091</strain>
    </source>
</reference>
<dbReference type="EMBL" id="CP000563">
    <property type="protein sequence ID" value="ABN60867.1"/>
    <property type="molecule type" value="Genomic_DNA"/>
</dbReference>
<keyword evidence="1" id="KW-0812">Transmembrane</keyword>
<dbReference type="AlphaFoldDB" id="A3D2A4"/>
<dbReference type="STRING" id="325240.Sbal_1349"/>